<evidence type="ECO:0000313" key="5">
    <source>
        <dbReference type="Proteomes" id="UP000315724"/>
    </source>
</evidence>
<keyword evidence="5" id="KW-1185">Reference proteome</keyword>
<evidence type="ECO:0000313" key="4">
    <source>
        <dbReference type="EMBL" id="QDT33510.1"/>
    </source>
</evidence>
<evidence type="ECO:0008006" key="6">
    <source>
        <dbReference type="Google" id="ProtNLM"/>
    </source>
</evidence>
<accession>A0A517QPE0</accession>
<protein>
    <recommendedName>
        <fullName evidence="6">Bacterial Ig-like domain (Group 2)</fullName>
    </recommendedName>
</protein>
<feature type="chain" id="PRO_5021915579" description="Bacterial Ig-like domain (Group 2)" evidence="1">
    <location>
        <begin position="39"/>
        <end position="758"/>
    </location>
</feature>
<dbReference type="Gene3D" id="2.60.40.1080">
    <property type="match status" value="1"/>
</dbReference>
<keyword evidence="1" id="KW-0732">Signal</keyword>
<dbReference type="Pfam" id="PF07583">
    <property type="entry name" value="PSCyt2"/>
    <property type="match status" value="1"/>
</dbReference>
<proteinExistence type="predicted"/>
<reference evidence="4 5" key="1">
    <citation type="submission" date="2019-02" db="EMBL/GenBank/DDBJ databases">
        <title>Deep-cultivation of Planctomycetes and their phenomic and genomic characterization uncovers novel biology.</title>
        <authorList>
            <person name="Wiegand S."/>
            <person name="Jogler M."/>
            <person name="Boedeker C."/>
            <person name="Pinto D."/>
            <person name="Vollmers J."/>
            <person name="Rivas-Marin E."/>
            <person name="Kohn T."/>
            <person name="Peeters S.H."/>
            <person name="Heuer A."/>
            <person name="Rast P."/>
            <person name="Oberbeckmann S."/>
            <person name="Bunk B."/>
            <person name="Jeske O."/>
            <person name="Meyerdierks A."/>
            <person name="Storesund J.E."/>
            <person name="Kallscheuer N."/>
            <person name="Luecker S."/>
            <person name="Lage O.M."/>
            <person name="Pohl T."/>
            <person name="Merkel B.J."/>
            <person name="Hornburger P."/>
            <person name="Mueller R.-W."/>
            <person name="Bruemmer F."/>
            <person name="Labrenz M."/>
            <person name="Spormann A.M."/>
            <person name="Op den Camp H."/>
            <person name="Overmann J."/>
            <person name="Amann R."/>
            <person name="Jetten M.S.M."/>
            <person name="Mascher T."/>
            <person name="Medema M.H."/>
            <person name="Devos D.P."/>
            <person name="Kaster A.-K."/>
            <person name="Ovreas L."/>
            <person name="Rohde M."/>
            <person name="Galperin M.Y."/>
            <person name="Jogler C."/>
        </authorList>
    </citation>
    <scope>NUCLEOTIDE SEQUENCE [LARGE SCALE GENOMIC DNA]</scope>
    <source>
        <strain evidence="4 5">Mal48</strain>
    </source>
</reference>
<dbReference type="AlphaFoldDB" id="A0A517QPE0"/>
<organism evidence="4 5">
    <name type="scientific">Thalassoglobus polymorphus</name>
    <dbReference type="NCBI Taxonomy" id="2527994"/>
    <lineage>
        <taxon>Bacteria</taxon>
        <taxon>Pseudomonadati</taxon>
        <taxon>Planctomycetota</taxon>
        <taxon>Planctomycetia</taxon>
        <taxon>Planctomycetales</taxon>
        <taxon>Planctomycetaceae</taxon>
        <taxon>Thalassoglobus</taxon>
    </lineage>
</organism>
<feature type="domain" description="DUF1553" evidence="3">
    <location>
        <begin position="490"/>
        <end position="718"/>
    </location>
</feature>
<dbReference type="InterPro" id="IPR011444">
    <property type="entry name" value="DUF1549"/>
</dbReference>
<dbReference type="PANTHER" id="PTHR35889:SF3">
    <property type="entry name" value="F-BOX DOMAIN-CONTAINING PROTEIN"/>
    <property type="match status" value="1"/>
</dbReference>
<gene>
    <name evidence="4" type="ORF">Mal48_27630</name>
</gene>
<dbReference type="InterPro" id="IPR022655">
    <property type="entry name" value="DUF1553"/>
</dbReference>
<dbReference type="Proteomes" id="UP000315724">
    <property type="component" value="Chromosome"/>
</dbReference>
<dbReference type="PANTHER" id="PTHR35889">
    <property type="entry name" value="CYCLOINULO-OLIGOSACCHARIDE FRUCTANOTRANSFERASE-RELATED"/>
    <property type="match status" value="1"/>
</dbReference>
<feature type="domain" description="DUF1549" evidence="2">
    <location>
        <begin position="258"/>
        <end position="440"/>
    </location>
</feature>
<evidence type="ECO:0000256" key="1">
    <source>
        <dbReference type="SAM" id="SignalP"/>
    </source>
</evidence>
<evidence type="ECO:0000259" key="3">
    <source>
        <dbReference type="Pfam" id="PF07587"/>
    </source>
</evidence>
<dbReference type="EMBL" id="CP036267">
    <property type="protein sequence ID" value="QDT33510.1"/>
    <property type="molecule type" value="Genomic_DNA"/>
</dbReference>
<evidence type="ECO:0000259" key="2">
    <source>
        <dbReference type="Pfam" id="PF07583"/>
    </source>
</evidence>
<name>A0A517QPE0_9PLAN</name>
<sequence precursor="true">MSLACYDMTIPNSRRVFLPRISASVSIFALILASICTAEEPSSEDSSSRVSFVNDVMPVITKAGCNTGVCHAKAGGGQNGFQLSLLGFEPKEDYESLVKSGRGRRVFATAPEQSLILLKATGETPHGGGVRLKKNSEGYQTITKWIEQGTRYQSETEPTLVGVEVQPERGIVQMGKDQQLKSIATYSDGTSRDVTNIALYESNADAMAEVSETGKVHINDIPGKVAIMVRYQGKTAVFTAAVPLGIPVENVPPSKNFIDDHVFANLKEIGIPPSPLCDDATFLRRVSLDIAGRLPTEDEAQNFLASSDPDKRAQLIDSLLKSPGYADFFANKWTTLLKNRRDDASDITSNFAFHAWIRDSLLANVTYDQIVRELLAATGTVIANPPVAWYKRVKDTKQQLEDVAQLFLGVRMQCAQCHHHPFERWSQDDYYSFEAFFSQVGRKPTGTRGEDLIFHKRGIATAKNVKTEVALKPAALGDSVGAIPPDEDPRLRLANWMSSPENPFFAKALVNRYWKHFFKLGLIEPEDDIRDTNPPTNPELLAALEKHFIESGYDLKDLVRLITNSNAYQLSAIPNEHNLADRQNYSRYYPRRLQSEVLLDAIDDLTGSKTAFANLPPGTRAVALPDNSYNRASAFLRVFGRPDNLSVCECERSQSSNLAQSLHLINSNEIKSKLAAGTGRAATLTKKEISPEEKISELYLCAFSRPPTENELKTALAYLSEIPLDTNGKPVADATAHQQNLRDLIWALMNTKEFMFNH</sequence>
<dbReference type="Pfam" id="PF07587">
    <property type="entry name" value="PSD1"/>
    <property type="match status" value="1"/>
</dbReference>
<dbReference type="RefSeq" id="WP_231739536.1">
    <property type="nucleotide sequence ID" value="NZ_CP036267.1"/>
</dbReference>
<feature type="signal peptide" evidence="1">
    <location>
        <begin position="1"/>
        <end position="38"/>
    </location>
</feature>
<dbReference type="KEGG" id="tpol:Mal48_27630"/>